<reference evidence="5" key="1">
    <citation type="submission" date="2023-09" db="EMBL/GenBank/DDBJ databases">
        <authorList>
            <consortium name="CW5 consortium"/>
            <person name="Lu C.-W."/>
        </authorList>
    </citation>
    <scope>NUCLEOTIDE SEQUENCE</scope>
    <source>
        <strain evidence="5">KPS</strain>
    </source>
</reference>
<dbReference type="PROSITE" id="PS50968">
    <property type="entry name" value="BIOTINYL_LIPOYL"/>
    <property type="match status" value="1"/>
</dbReference>
<keyword evidence="6" id="KW-1185">Reference proteome</keyword>
<proteinExistence type="inferred from homology"/>
<dbReference type="EMBL" id="CP133659">
    <property type="protein sequence ID" value="WMW65812.1"/>
    <property type="molecule type" value="Genomic_DNA"/>
</dbReference>
<name>A0ABY9R3N2_9BACT</name>
<dbReference type="InterPro" id="IPR011053">
    <property type="entry name" value="Single_hybrid_motif"/>
</dbReference>
<evidence type="ECO:0000259" key="4">
    <source>
        <dbReference type="PROSITE" id="PS50968"/>
    </source>
</evidence>
<evidence type="ECO:0000313" key="6">
    <source>
        <dbReference type="Proteomes" id="UP001180616"/>
    </source>
</evidence>
<dbReference type="PANTHER" id="PTHR11715">
    <property type="entry name" value="GLYCINE CLEAVAGE SYSTEM H PROTEIN"/>
    <property type="match status" value="1"/>
</dbReference>
<dbReference type="NCBIfam" id="NF002270">
    <property type="entry name" value="PRK01202.1"/>
    <property type="match status" value="1"/>
</dbReference>
<feature type="modified residue" description="N6-lipoyllysine" evidence="3">
    <location>
        <position position="63"/>
    </location>
</feature>
<gene>
    <name evidence="3 5" type="primary">gcvH</name>
    <name evidence="5" type="ORF">KPS_000325</name>
</gene>
<evidence type="ECO:0000256" key="2">
    <source>
        <dbReference type="ARBA" id="ARBA00022823"/>
    </source>
</evidence>
<comment type="similarity">
    <text evidence="1 3">Belongs to the GcvH family.</text>
</comment>
<accession>A0ABY9R3N2</accession>
<evidence type="ECO:0000256" key="1">
    <source>
        <dbReference type="ARBA" id="ARBA00009249"/>
    </source>
</evidence>
<comment type="cofactor">
    <cofactor evidence="3">
        <name>(R)-lipoate</name>
        <dbReference type="ChEBI" id="CHEBI:83088"/>
    </cofactor>
    <text evidence="3">Binds 1 lipoyl cofactor covalently.</text>
</comment>
<dbReference type="CDD" id="cd06848">
    <property type="entry name" value="GCS_H"/>
    <property type="match status" value="1"/>
</dbReference>
<evidence type="ECO:0000313" key="5">
    <source>
        <dbReference type="EMBL" id="WMW65812.1"/>
    </source>
</evidence>
<dbReference type="SUPFAM" id="SSF51230">
    <property type="entry name" value="Single hybrid motif"/>
    <property type="match status" value="1"/>
</dbReference>
<dbReference type="Proteomes" id="UP001180616">
    <property type="component" value="Chromosome"/>
</dbReference>
<dbReference type="Pfam" id="PF01597">
    <property type="entry name" value="GCV_H"/>
    <property type="match status" value="1"/>
</dbReference>
<sequence>MSIPADLLYTDTHEWVRIEGDEAVIGITQFAQEQLGDLTFVDLPAVGDTPATGQEMGSVESVKAASELYSPLAGTVSAVNDALSGAPELVNQSPYTDGWMVRVKLSATPEGLLSAADYEAVVAREAH</sequence>
<dbReference type="HAMAP" id="MF_00272">
    <property type="entry name" value="GcvH"/>
    <property type="match status" value="1"/>
</dbReference>
<dbReference type="NCBIfam" id="TIGR00527">
    <property type="entry name" value="gcvH"/>
    <property type="match status" value="1"/>
</dbReference>
<feature type="domain" description="Lipoyl-binding" evidence="4">
    <location>
        <begin position="22"/>
        <end position="104"/>
    </location>
</feature>
<dbReference type="InterPro" id="IPR002930">
    <property type="entry name" value="GCV_H"/>
</dbReference>
<dbReference type="InterPro" id="IPR017453">
    <property type="entry name" value="GCV_H_sub"/>
</dbReference>
<dbReference type="InterPro" id="IPR033753">
    <property type="entry name" value="GCV_H/Fam206"/>
</dbReference>
<dbReference type="InterPro" id="IPR000089">
    <property type="entry name" value="Biotin_lipoyl"/>
</dbReference>
<keyword evidence="2 3" id="KW-0450">Lipoyl</keyword>
<protein>
    <recommendedName>
        <fullName evidence="3">Glycine cleavage system H protein</fullName>
    </recommendedName>
</protein>
<evidence type="ECO:0000256" key="3">
    <source>
        <dbReference type="HAMAP-Rule" id="MF_00272"/>
    </source>
</evidence>
<organism evidence="5 6">
    <name type="scientific">Nitratidesulfovibrio liaohensis</name>
    <dbReference type="NCBI Taxonomy" id="2604158"/>
    <lineage>
        <taxon>Bacteria</taxon>
        <taxon>Pseudomonadati</taxon>
        <taxon>Thermodesulfobacteriota</taxon>
        <taxon>Desulfovibrionia</taxon>
        <taxon>Desulfovibrionales</taxon>
        <taxon>Desulfovibrionaceae</taxon>
        <taxon>Nitratidesulfovibrio</taxon>
    </lineage>
</organism>
<dbReference type="Gene3D" id="2.40.50.100">
    <property type="match status" value="1"/>
</dbReference>
<dbReference type="PANTHER" id="PTHR11715:SF3">
    <property type="entry name" value="GLYCINE CLEAVAGE SYSTEM H PROTEIN-RELATED"/>
    <property type="match status" value="1"/>
</dbReference>
<comment type="function">
    <text evidence="3">The glycine cleavage system catalyzes the degradation of glycine. The H protein shuttles the methylamine group of glycine from the P protein to the T protein.</text>
</comment>
<comment type="subunit">
    <text evidence="3">The glycine cleavage system is composed of four proteins: P, T, L and H.</text>
</comment>
<dbReference type="RefSeq" id="WP_309541763.1">
    <property type="nucleotide sequence ID" value="NZ_CP133659.1"/>
</dbReference>